<dbReference type="InterPro" id="IPR013083">
    <property type="entry name" value="Znf_RING/FYVE/PHD"/>
</dbReference>
<dbReference type="Pfam" id="PF13639">
    <property type="entry name" value="zf-RING_2"/>
    <property type="match status" value="1"/>
</dbReference>
<dbReference type="Gene3D" id="3.30.40.10">
    <property type="entry name" value="Zinc/RING finger domain, C3HC4 (zinc finger)"/>
    <property type="match status" value="1"/>
</dbReference>
<keyword evidence="1" id="KW-0479">Metal-binding</keyword>
<keyword evidence="2" id="KW-0863">Zinc-finger</keyword>
<dbReference type="CDD" id="cd16448">
    <property type="entry name" value="RING-H2"/>
    <property type="match status" value="1"/>
</dbReference>
<name>A0A6C0DSY6_9ZZZZ</name>
<dbReference type="GO" id="GO:0008270">
    <property type="term" value="F:zinc ion binding"/>
    <property type="evidence" value="ECO:0007669"/>
    <property type="project" value="UniProtKB-KW"/>
</dbReference>
<evidence type="ECO:0000313" key="5">
    <source>
        <dbReference type="EMBL" id="QHT19480.1"/>
    </source>
</evidence>
<evidence type="ECO:0000256" key="1">
    <source>
        <dbReference type="ARBA" id="ARBA00022723"/>
    </source>
</evidence>
<dbReference type="SMART" id="SM00184">
    <property type="entry name" value="RING"/>
    <property type="match status" value="1"/>
</dbReference>
<dbReference type="GO" id="GO:0016567">
    <property type="term" value="P:protein ubiquitination"/>
    <property type="evidence" value="ECO:0007669"/>
    <property type="project" value="TreeGrafter"/>
</dbReference>
<protein>
    <recommendedName>
        <fullName evidence="4">RING-type domain-containing protein</fullName>
    </recommendedName>
</protein>
<dbReference type="PANTHER" id="PTHR45969:SF69">
    <property type="entry name" value="FINGER DOMAIN PROTEIN, PUTATIVE (AFU_ORTHOLOGUE AFUA_3G12190)-RELATED"/>
    <property type="match status" value="1"/>
</dbReference>
<keyword evidence="3" id="KW-0862">Zinc</keyword>
<dbReference type="SUPFAM" id="SSF57850">
    <property type="entry name" value="RING/U-box"/>
    <property type="match status" value="1"/>
</dbReference>
<evidence type="ECO:0000259" key="4">
    <source>
        <dbReference type="PROSITE" id="PS50089"/>
    </source>
</evidence>
<accession>A0A6C0DSY6</accession>
<dbReference type="PROSITE" id="PS50089">
    <property type="entry name" value="ZF_RING_2"/>
    <property type="match status" value="1"/>
</dbReference>
<reference evidence="5" key="1">
    <citation type="journal article" date="2020" name="Nature">
        <title>Giant virus diversity and host interactions through global metagenomics.</title>
        <authorList>
            <person name="Schulz F."/>
            <person name="Roux S."/>
            <person name="Paez-Espino D."/>
            <person name="Jungbluth S."/>
            <person name="Walsh D.A."/>
            <person name="Denef V.J."/>
            <person name="McMahon K.D."/>
            <person name="Konstantinidis K.T."/>
            <person name="Eloe-Fadrosh E.A."/>
            <person name="Kyrpides N.C."/>
            <person name="Woyke T."/>
        </authorList>
    </citation>
    <scope>NUCLEOTIDE SEQUENCE</scope>
    <source>
        <strain evidence="5">GVMAG-M-3300023174-57</strain>
    </source>
</reference>
<dbReference type="EMBL" id="MN739666">
    <property type="protein sequence ID" value="QHT19480.1"/>
    <property type="molecule type" value="Genomic_DNA"/>
</dbReference>
<sequence length="193" mass="22132">MQEHDCPICYDPITAASGEVRMSCNHTFHLSCIGTWLQAGNHSCPYCRTDLQETERLAPVVAAAANPGVVAILDNIANYMNNIVYYNLAEDVVADANQALINVAYLNNLAQQNLFNDQQEQNLMNQQNQINWDNNQQEQNQINWNNNQQELHQVNRNWINNQPDRVNGNWINNQPHQVNRNWINNQPPQDILG</sequence>
<evidence type="ECO:0000256" key="3">
    <source>
        <dbReference type="ARBA" id="ARBA00022833"/>
    </source>
</evidence>
<evidence type="ECO:0000256" key="2">
    <source>
        <dbReference type="ARBA" id="ARBA00022771"/>
    </source>
</evidence>
<organism evidence="5">
    <name type="scientific">viral metagenome</name>
    <dbReference type="NCBI Taxonomy" id="1070528"/>
    <lineage>
        <taxon>unclassified sequences</taxon>
        <taxon>metagenomes</taxon>
        <taxon>organismal metagenomes</taxon>
    </lineage>
</organism>
<feature type="domain" description="RING-type" evidence="4">
    <location>
        <begin position="6"/>
        <end position="48"/>
    </location>
</feature>
<dbReference type="AlphaFoldDB" id="A0A6C0DSY6"/>
<dbReference type="PANTHER" id="PTHR45969">
    <property type="entry name" value="RING ZINC FINGER PROTEIN-RELATED"/>
    <property type="match status" value="1"/>
</dbReference>
<dbReference type="InterPro" id="IPR001841">
    <property type="entry name" value="Znf_RING"/>
</dbReference>
<dbReference type="GO" id="GO:0061630">
    <property type="term" value="F:ubiquitin protein ligase activity"/>
    <property type="evidence" value="ECO:0007669"/>
    <property type="project" value="TreeGrafter"/>
</dbReference>
<proteinExistence type="predicted"/>